<feature type="compositionally biased region" description="Basic and acidic residues" evidence="1">
    <location>
        <begin position="37"/>
        <end position="47"/>
    </location>
</feature>
<feature type="region of interest" description="Disordered" evidence="1">
    <location>
        <begin position="35"/>
        <end position="203"/>
    </location>
</feature>
<feature type="compositionally biased region" description="Polar residues" evidence="1">
    <location>
        <begin position="111"/>
        <end position="150"/>
    </location>
</feature>
<evidence type="ECO:0000313" key="3">
    <source>
        <dbReference type="Proteomes" id="UP000593567"/>
    </source>
</evidence>
<evidence type="ECO:0000256" key="1">
    <source>
        <dbReference type="SAM" id="MobiDB-lite"/>
    </source>
</evidence>
<proteinExistence type="predicted"/>
<feature type="compositionally biased region" description="Low complexity" evidence="1">
    <location>
        <begin position="487"/>
        <end position="513"/>
    </location>
</feature>
<evidence type="ECO:0000313" key="2">
    <source>
        <dbReference type="EMBL" id="KAF6026767.1"/>
    </source>
</evidence>
<comment type="caution">
    <text evidence="2">The sequence shown here is derived from an EMBL/GenBank/DDBJ whole genome shotgun (WGS) entry which is preliminary data.</text>
</comment>
<dbReference type="SUPFAM" id="SSF51120">
    <property type="entry name" value="beta-Roll"/>
    <property type="match status" value="1"/>
</dbReference>
<gene>
    <name evidence="2" type="ORF">EB796_014935</name>
</gene>
<feature type="compositionally biased region" description="Polar residues" evidence="1">
    <location>
        <begin position="49"/>
        <end position="87"/>
    </location>
</feature>
<dbReference type="Proteomes" id="UP000593567">
    <property type="component" value="Unassembled WGS sequence"/>
</dbReference>
<dbReference type="InterPro" id="IPR011049">
    <property type="entry name" value="Serralysin-like_metalloprot_C"/>
</dbReference>
<accession>A0A7J7JL09</accession>
<name>A0A7J7JL09_BUGNE</name>
<feature type="region of interest" description="Disordered" evidence="1">
    <location>
        <begin position="479"/>
        <end position="513"/>
    </location>
</feature>
<dbReference type="AlphaFoldDB" id="A0A7J7JL09"/>
<feature type="compositionally biased region" description="Basic and acidic residues" evidence="1">
    <location>
        <begin position="88"/>
        <end position="110"/>
    </location>
</feature>
<reference evidence="2" key="1">
    <citation type="submission" date="2020-06" db="EMBL/GenBank/DDBJ databases">
        <title>Draft genome of Bugula neritina, a colonial animal packing powerful symbionts and potential medicines.</title>
        <authorList>
            <person name="Rayko M."/>
        </authorList>
    </citation>
    <scope>NUCLEOTIDE SEQUENCE [LARGE SCALE GENOMIC DNA]</scope>
    <source>
        <strain evidence="2">Kwan_BN1</strain>
    </source>
</reference>
<dbReference type="OrthoDB" id="329227at2759"/>
<dbReference type="EMBL" id="VXIV02002211">
    <property type="protein sequence ID" value="KAF6026767.1"/>
    <property type="molecule type" value="Genomic_DNA"/>
</dbReference>
<organism evidence="2 3">
    <name type="scientific">Bugula neritina</name>
    <name type="common">Brown bryozoan</name>
    <name type="synonym">Sertularia neritina</name>
    <dbReference type="NCBI Taxonomy" id="10212"/>
    <lineage>
        <taxon>Eukaryota</taxon>
        <taxon>Metazoa</taxon>
        <taxon>Spiralia</taxon>
        <taxon>Lophotrochozoa</taxon>
        <taxon>Bryozoa</taxon>
        <taxon>Gymnolaemata</taxon>
        <taxon>Cheilostomatida</taxon>
        <taxon>Flustrina</taxon>
        <taxon>Buguloidea</taxon>
        <taxon>Bugulidae</taxon>
        <taxon>Bugula</taxon>
    </lineage>
</organism>
<keyword evidence="3" id="KW-1185">Reference proteome</keyword>
<sequence>MDTYLKSFRNELEELRSETVKQIIEETKAQAALYSDKPFRSTTDHRLSGSATDHQLSGSTTDHRLSGSTTATKLSGSTTGHRLSGSTTDHRLSGSATDHRLSGSTTDHRLSGSTTATKLSGSTTGHRLSGSTTDPKLSGSTTGPKLSGYTTGPKLSCSGSNKEAHSHSVVDTEYSQQMDDKTPDPKSVSSVRSSKRHRTPDTSCAKKSFIKMSPFGMTQDCDRLMNDLYNQTFSAPNQNSRIDRIPSTRLSALARADVEQQNAAAIQKPSNFQVYVDDQELQEPAAAIQMPSNFQVYVDDQELQEPAAAIQKPSNFQVYVDDQEPVSASLEPSSFKVYTDQPNPGIAPLERVVSPPHGCQQVEAVSGQQTSLHVEQHSPKVSIGRHSAFSVYSDKENLPARIPAQSTDTLQQEVTECHTEFNFSQQARLASTPFNSDAAPLSEFEFSSIKNTAAAPKFSSAARPSVDFAMTQHLSAISEHSHETYATSSTRSLTGSSRNTTGSSKSSTSSATTRVFSGLTRMRTCSDSQPTEHLTSVDGQQTSVAVVGAADEQGEHHLDIVREESGEIAAGADDMVKSDLMFQRMTPVVDTTFYQPPELTDAMLNTTVFIDPSNPFSESVQAKVLRKVDITSYENVEVRKDAMPKLKVGSQVTVSNLTVKLMSKLGALCRHY</sequence>
<protein>
    <submittedName>
        <fullName evidence="2">Uncharacterized protein</fullName>
    </submittedName>
</protein>